<accession>A0A6J5LAQ4</accession>
<sequence>MASNKGSLFAGIKQASITGGNGKFIGPGDWDLKVLTVKAFQSQQVNSKNWFAVECEVMGASENAVVRLQSGEEHPPEIGEEVSWLVDMGQKSALGNVKGFVKAISGKDAEDIDETDAEELCGEDQPAAGVEVHATAWNTKTRDGNDFTVVRWSEPGAEGEPTA</sequence>
<proteinExistence type="predicted"/>
<protein>
    <submittedName>
        <fullName evidence="1">Uncharacterized protein</fullName>
    </submittedName>
</protein>
<dbReference type="EMBL" id="LR796230">
    <property type="protein sequence ID" value="CAB4128899.1"/>
    <property type="molecule type" value="Genomic_DNA"/>
</dbReference>
<organism evidence="1">
    <name type="scientific">uncultured Caudovirales phage</name>
    <dbReference type="NCBI Taxonomy" id="2100421"/>
    <lineage>
        <taxon>Viruses</taxon>
        <taxon>Duplodnaviria</taxon>
        <taxon>Heunggongvirae</taxon>
        <taxon>Uroviricota</taxon>
        <taxon>Caudoviricetes</taxon>
        <taxon>Peduoviridae</taxon>
        <taxon>Maltschvirus</taxon>
        <taxon>Maltschvirus maltsch</taxon>
    </lineage>
</organism>
<evidence type="ECO:0000313" key="1">
    <source>
        <dbReference type="EMBL" id="CAB4128899.1"/>
    </source>
</evidence>
<name>A0A6J5LAQ4_9CAUD</name>
<gene>
    <name evidence="1" type="ORF">UFOVP114_101</name>
</gene>
<reference evidence="1" key="1">
    <citation type="submission" date="2020-04" db="EMBL/GenBank/DDBJ databases">
        <authorList>
            <person name="Chiriac C."/>
            <person name="Salcher M."/>
            <person name="Ghai R."/>
            <person name="Kavagutti S V."/>
        </authorList>
    </citation>
    <scope>NUCLEOTIDE SEQUENCE</scope>
</reference>